<dbReference type="InterPro" id="IPR036412">
    <property type="entry name" value="HAD-like_sf"/>
</dbReference>
<dbReference type="Pfam" id="PF00702">
    <property type="entry name" value="Hydrolase"/>
    <property type="match status" value="1"/>
</dbReference>
<reference evidence="1 2" key="1">
    <citation type="submission" date="2024-02" db="EMBL/GenBank/DDBJ databases">
        <authorList>
            <person name="Chen Y."/>
            <person name="Shah S."/>
            <person name="Dougan E. K."/>
            <person name="Thang M."/>
            <person name="Chan C."/>
        </authorList>
    </citation>
    <scope>NUCLEOTIDE SEQUENCE [LARGE SCALE GENOMIC DNA]</scope>
</reference>
<dbReference type="NCBIfam" id="TIGR01509">
    <property type="entry name" value="HAD-SF-IA-v3"/>
    <property type="match status" value="1"/>
</dbReference>
<accession>A0ABP0R945</accession>
<dbReference type="EMBL" id="CAXAMN010025650">
    <property type="protein sequence ID" value="CAK9096759.1"/>
    <property type="molecule type" value="Genomic_DNA"/>
</dbReference>
<dbReference type="SFLD" id="SFLDS00003">
    <property type="entry name" value="Haloacid_Dehalogenase"/>
    <property type="match status" value="1"/>
</dbReference>
<evidence type="ECO:0000313" key="1">
    <source>
        <dbReference type="EMBL" id="CAK9096759.1"/>
    </source>
</evidence>
<proteinExistence type="predicted"/>
<dbReference type="Proteomes" id="UP001642484">
    <property type="component" value="Unassembled WGS sequence"/>
</dbReference>
<dbReference type="InterPro" id="IPR023214">
    <property type="entry name" value="HAD_sf"/>
</dbReference>
<evidence type="ECO:0000313" key="2">
    <source>
        <dbReference type="Proteomes" id="UP001642484"/>
    </source>
</evidence>
<dbReference type="SUPFAM" id="SSF56784">
    <property type="entry name" value="HAD-like"/>
    <property type="match status" value="1"/>
</dbReference>
<dbReference type="SFLD" id="SFLDG01129">
    <property type="entry name" value="C1.5:_HAD__Beta-PGM__Phosphata"/>
    <property type="match status" value="1"/>
</dbReference>
<dbReference type="Gene3D" id="3.40.50.1000">
    <property type="entry name" value="HAD superfamily/HAD-like"/>
    <property type="match status" value="1"/>
</dbReference>
<dbReference type="PANTHER" id="PTHR12725:SF117">
    <property type="entry name" value="HALOACID DEHALOGENASE-LIKE HYDROLASE"/>
    <property type="match status" value="1"/>
</dbReference>
<sequence length="305" mass="34276">MVEIDAVLLDVDDTLYPVTSGFSDHRNGEVICKFMVEHLSFESAESAKILRDEYFQPAKLHLVYIRRLSRVQGRDQLNLSRSVVDLEVIHFNYTSAGPCRTPRRYHSTMKGLTIATEEGRLPKPFKQEELGQYWADHCDFAKFIRADPRQIEVIRSLAQDVGLKMAVFTNSPRKYALRCLEVLGVREFFPDDHVFAVEDVLPACKPQPEAFKAVLDAIGAVPERTVMFEDSMKNIRACKALGIHTVLVHEAEGGEAALLHDTPIRDDPAVDAVLKDLSETPSLLPCLWKKRFEAAKPSASCPKGP</sequence>
<organism evidence="1 2">
    <name type="scientific">Durusdinium trenchii</name>
    <dbReference type="NCBI Taxonomy" id="1381693"/>
    <lineage>
        <taxon>Eukaryota</taxon>
        <taxon>Sar</taxon>
        <taxon>Alveolata</taxon>
        <taxon>Dinophyceae</taxon>
        <taxon>Suessiales</taxon>
        <taxon>Symbiodiniaceae</taxon>
        <taxon>Durusdinium</taxon>
    </lineage>
</organism>
<protein>
    <submittedName>
        <fullName evidence="1">Uncharacterized protein</fullName>
    </submittedName>
</protein>
<comment type="caution">
    <text evidence="1">The sequence shown here is derived from an EMBL/GenBank/DDBJ whole genome shotgun (WGS) entry which is preliminary data.</text>
</comment>
<keyword evidence="2" id="KW-1185">Reference proteome</keyword>
<dbReference type="PANTHER" id="PTHR12725">
    <property type="entry name" value="HALOACID DEHALOGENASE-LIKE HYDROLASE"/>
    <property type="match status" value="1"/>
</dbReference>
<dbReference type="InterPro" id="IPR006439">
    <property type="entry name" value="HAD-SF_hydro_IA"/>
</dbReference>
<gene>
    <name evidence="1" type="ORF">CCMP2556_LOCUS45996</name>
</gene>
<name>A0ABP0R945_9DINO</name>